<gene>
    <name evidence="1" type="ORF">LEP1GSC203_2533</name>
</gene>
<name>N1VPR6_9LEPT</name>
<evidence type="ECO:0000313" key="2">
    <source>
        <dbReference type="Proteomes" id="UP000012371"/>
    </source>
</evidence>
<accession>N1VPR6</accession>
<dbReference type="EMBL" id="AOGW02000016">
    <property type="protein sequence ID" value="EMY60428.1"/>
    <property type="molecule type" value="Genomic_DNA"/>
</dbReference>
<keyword evidence="2" id="KW-1185">Reference proteome</keyword>
<comment type="caution">
    <text evidence="1">The sequence shown here is derived from an EMBL/GenBank/DDBJ whole genome shotgun (WGS) entry which is preliminary data.</text>
</comment>
<dbReference type="RefSeq" id="WP_002975126.1">
    <property type="nucleotide sequence ID" value="NZ_AOGW02000016.1"/>
</dbReference>
<dbReference type="Proteomes" id="UP000012371">
    <property type="component" value="Unassembled WGS sequence"/>
</dbReference>
<sequence length="495" mass="58099">MVQETHIQNQKKLEKEWEIAENSLANQRNALPISGFGYFTNIFDPESPIPMLFSLSKNEKETLKKSIAIWNEKSKTIHLTNNNPILPNTDSPYQLIRSIQTKTDQFDITQKKIFVRKFLLDPVLLYQPAFLQLDGSEFKLSEPEIKIWNHYLGRLVQDLRSCLFQEDCNEWEEMTLLIRILYIQNSITEKTIVFPKKNMDGFQYLPVVELPESVMDTKQREYALLFASNKKIFASGYDPIHFFNWESFLVRYQGFLESGVPPEGIEFNWVGYNPYQNSDRNLNHFDNLEIERTEKNYKTYTKEIQNLYSYHLTHQNCTSELFRYMNEMFPEGRVGNETFWDPLSSQVVSLNFIPAVAAWKLTSNSGTKQRKVYPSYRNLKRKKIANFTEKHFKESFVLSSKIYKQNPMDHPFLFFTEETIWNRPLLGLANTVFGIGYTGIGVFSAPFDKGSRFSKGTETVFYSLPELVFFNIRKGHFPFIAAEEIPKEYYLKESL</sequence>
<reference evidence="1" key="1">
    <citation type="submission" date="2013-03" db="EMBL/GenBank/DDBJ databases">
        <authorList>
            <person name="Harkins D.M."/>
            <person name="Durkin A.S."/>
            <person name="Brinkac L.M."/>
            <person name="Haft D.H."/>
            <person name="Selengut J.D."/>
            <person name="Sanka R."/>
            <person name="DePew J."/>
            <person name="Purushe J."/>
            <person name="Hartskeerl R.A."/>
            <person name="Ahmed A."/>
            <person name="van der Linden H."/>
            <person name="Goris M.G.A."/>
            <person name="Vinetz J.M."/>
            <person name="Sutton G.G."/>
            <person name="Nierman W.C."/>
            <person name="Fouts D.E."/>
        </authorList>
    </citation>
    <scope>NUCLEOTIDE SEQUENCE [LARGE SCALE GENOMIC DNA]</scope>
    <source>
        <strain evidence="1">LT 11-33</strain>
    </source>
</reference>
<evidence type="ECO:0008006" key="3">
    <source>
        <dbReference type="Google" id="ProtNLM"/>
    </source>
</evidence>
<organism evidence="1 2">
    <name type="scientific">Leptospira terpstrae serovar Hualin str. LT 11-33 = ATCC 700639</name>
    <dbReference type="NCBI Taxonomy" id="1257025"/>
    <lineage>
        <taxon>Bacteria</taxon>
        <taxon>Pseudomonadati</taxon>
        <taxon>Spirochaetota</taxon>
        <taxon>Spirochaetia</taxon>
        <taxon>Leptospirales</taxon>
        <taxon>Leptospiraceae</taxon>
        <taxon>Leptospira</taxon>
    </lineage>
</organism>
<protein>
    <recommendedName>
        <fullName evidence="3">DUF4105 domain-containing protein</fullName>
    </recommendedName>
</protein>
<dbReference type="AlphaFoldDB" id="N1VPR6"/>
<evidence type="ECO:0000313" key="1">
    <source>
        <dbReference type="EMBL" id="EMY60428.1"/>
    </source>
</evidence>
<dbReference type="STRING" id="1257025.LEP1GSC203_2533"/>
<proteinExistence type="predicted"/>